<accession>A0ABR0E506</accession>
<sequence length="381" mass="43862">MPRAEDAQLRCICHLKINTFSSEHGATKSEPTIYKTIVPFDESTSEKLPQDFLYQAPPQPTTKGTLKLLFKKSRPYHISGKPDKLPFASAQCVRRIFHDLDLPKTYFQICSGSLVLTRSHVLRDGHSTPTGYEFIAHCPSKQGDWALALSHRISTRTTSAYWSVDHRIDSKALLSDLSALQDYAFHPMLIPIIMFSSTLQRALNRCIAVKSKLTTLEETIRLITQKAAKTTDEDFQDFNWYFKQPGGMETMFELLESCRREQTTRKGRERYWEMLYGAILEGMEYAEEGMGYVEREEWRRVQGDLKEWVAVTWMKFESLRARDEDHVSRVNDASDMLYNLVQQRDSRIQANLARATQKDSEDMKFIALLGSVFLPASFVAE</sequence>
<dbReference type="Proteomes" id="UP001305779">
    <property type="component" value="Unassembled WGS sequence"/>
</dbReference>
<proteinExistence type="predicted"/>
<organism evidence="1 2">
    <name type="scientific">Zasmidium cellare</name>
    <name type="common">Wine cellar mold</name>
    <name type="synonym">Racodium cellare</name>
    <dbReference type="NCBI Taxonomy" id="395010"/>
    <lineage>
        <taxon>Eukaryota</taxon>
        <taxon>Fungi</taxon>
        <taxon>Dikarya</taxon>
        <taxon>Ascomycota</taxon>
        <taxon>Pezizomycotina</taxon>
        <taxon>Dothideomycetes</taxon>
        <taxon>Dothideomycetidae</taxon>
        <taxon>Mycosphaerellales</taxon>
        <taxon>Mycosphaerellaceae</taxon>
        <taxon>Zasmidium</taxon>
    </lineage>
</organism>
<comment type="caution">
    <text evidence="1">The sequence shown here is derived from an EMBL/GenBank/DDBJ whole genome shotgun (WGS) entry which is preliminary data.</text>
</comment>
<reference evidence="1 2" key="1">
    <citation type="journal article" date="2023" name="G3 (Bethesda)">
        <title>A chromosome-level genome assembly of Zasmidium syzygii isolated from banana leaves.</title>
        <authorList>
            <person name="van Westerhoven A.C."/>
            <person name="Mehrabi R."/>
            <person name="Talebi R."/>
            <person name="Steentjes M.B.F."/>
            <person name="Corcolon B."/>
            <person name="Chong P.A."/>
            <person name="Kema G.H.J."/>
            <person name="Seidl M.F."/>
        </authorList>
    </citation>
    <scope>NUCLEOTIDE SEQUENCE [LARGE SCALE GENOMIC DNA]</scope>
    <source>
        <strain evidence="1 2">P124</strain>
    </source>
</reference>
<gene>
    <name evidence="1" type="ORF">PRZ48_012472</name>
</gene>
<dbReference type="EMBL" id="JAXOVC010000010">
    <property type="protein sequence ID" value="KAK4496492.1"/>
    <property type="molecule type" value="Genomic_DNA"/>
</dbReference>
<keyword evidence="2" id="KW-1185">Reference proteome</keyword>
<evidence type="ECO:0000313" key="1">
    <source>
        <dbReference type="EMBL" id="KAK4496492.1"/>
    </source>
</evidence>
<name>A0ABR0E506_ZASCE</name>
<protein>
    <submittedName>
        <fullName evidence="1">Uncharacterized protein</fullName>
    </submittedName>
</protein>
<evidence type="ECO:0000313" key="2">
    <source>
        <dbReference type="Proteomes" id="UP001305779"/>
    </source>
</evidence>